<evidence type="ECO:0000313" key="7">
    <source>
        <dbReference type="EMBL" id="WLG85371.1"/>
    </source>
</evidence>
<evidence type="ECO:0000256" key="2">
    <source>
        <dbReference type="ARBA" id="ARBA00022692"/>
    </source>
</evidence>
<dbReference type="GO" id="GO:0016874">
    <property type="term" value="F:ligase activity"/>
    <property type="evidence" value="ECO:0007669"/>
    <property type="project" value="UniProtKB-KW"/>
</dbReference>
<accession>A0ABY9EZM6</accession>
<evidence type="ECO:0000256" key="3">
    <source>
        <dbReference type="ARBA" id="ARBA00022989"/>
    </source>
</evidence>
<dbReference type="EMBL" id="CP117454">
    <property type="protein sequence ID" value="WLG85371.1"/>
    <property type="molecule type" value="Genomic_DNA"/>
</dbReference>
<keyword evidence="2 5" id="KW-0812">Transmembrane</keyword>
<feature type="transmembrane region" description="Helical" evidence="5">
    <location>
        <begin position="12"/>
        <end position="31"/>
    </location>
</feature>
<feature type="transmembrane region" description="Helical" evidence="5">
    <location>
        <begin position="68"/>
        <end position="84"/>
    </location>
</feature>
<keyword evidence="7" id="KW-0436">Ligase</keyword>
<evidence type="ECO:0000313" key="8">
    <source>
        <dbReference type="Proteomes" id="UP001239418"/>
    </source>
</evidence>
<dbReference type="PANTHER" id="PTHR37422:SF13">
    <property type="entry name" value="LIPOPOLYSACCHARIDE BIOSYNTHESIS PROTEIN PA4999-RELATED"/>
    <property type="match status" value="1"/>
</dbReference>
<proteinExistence type="predicted"/>
<protein>
    <submittedName>
        <fullName evidence="7">O-antigen ligase family protein</fullName>
    </submittedName>
</protein>
<feature type="domain" description="O-antigen ligase-related" evidence="6">
    <location>
        <begin position="199"/>
        <end position="318"/>
    </location>
</feature>
<feature type="transmembrane region" description="Helical" evidence="5">
    <location>
        <begin position="152"/>
        <end position="177"/>
    </location>
</feature>
<dbReference type="InterPro" id="IPR007016">
    <property type="entry name" value="O-antigen_ligase-rel_domated"/>
</dbReference>
<feature type="transmembrane region" description="Helical" evidence="5">
    <location>
        <begin position="337"/>
        <end position="361"/>
    </location>
</feature>
<evidence type="ECO:0000256" key="5">
    <source>
        <dbReference type="SAM" id="Phobius"/>
    </source>
</evidence>
<keyword evidence="8" id="KW-1185">Reference proteome</keyword>
<feature type="transmembrane region" description="Helical" evidence="5">
    <location>
        <begin position="230"/>
        <end position="248"/>
    </location>
</feature>
<dbReference type="InterPro" id="IPR051533">
    <property type="entry name" value="WaaL-like"/>
</dbReference>
<organism evidence="7 8">
    <name type="scientific">Pseudomonas cucumis</name>
    <dbReference type="NCBI Taxonomy" id="2954082"/>
    <lineage>
        <taxon>Bacteria</taxon>
        <taxon>Pseudomonadati</taxon>
        <taxon>Pseudomonadota</taxon>
        <taxon>Gammaproteobacteria</taxon>
        <taxon>Pseudomonadales</taxon>
        <taxon>Pseudomonadaceae</taxon>
        <taxon>Pseudomonas</taxon>
    </lineage>
</organism>
<feature type="transmembrane region" description="Helical" evidence="5">
    <location>
        <begin position="90"/>
        <end position="110"/>
    </location>
</feature>
<evidence type="ECO:0000259" key="6">
    <source>
        <dbReference type="Pfam" id="PF04932"/>
    </source>
</evidence>
<dbReference type="RefSeq" id="WP_305447933.1">
    <property type="nucleotide sequence ID" value="NZ_CP117454.1"/>
</dbReference>
<feature type="transmembrane region" description="Helical" evidence="5">
    <location>
        <begin position="209"/>
        <end position="225"/>
    </location>
</feature>
<keyword evidence="4 5" id="KW-0472">Membrane</keyword>
<evidence type="ECO:0000256" key="4">
    <source>
        <dbReference type="ARBA" id="ARBA00023136"/>
    </source>
</evidence>
<feature type="transmembrane region" description="Helical" evidence="5">
    <location>
        <begin position="122"/>
        <end position="140"/>
    </location>
</feature>
<evidence type="ECO:0000256" key="1">
    <source>
        <dbReference type="ARBA" id="ARBA00004141"/>
    </source>
</evidence>
<sequence>MLTGMKKIIGKDVLEMWASIGFLVLLCGAWVLPDNKLYHQMMIFLLWLPALLALFHRDFRAMLKQPECILFAIFAAWTLLVLMVEGGNNIFGKSKVTLYVALTLLGVLLAAQNRKWRFESMLLYASIIGGFFAAASWVYFYDVSAQPFSDRLIAIGLWDTAIMAAHAVGGLLILGVFTLQTKRFNPWALVLLLIPALGYALFLGFSQTRGVWIGLLACLFVMGVARPSRLGGGLIILVVLGLASIAVFKPEILLQRGVSFRPELWSGGVQLMLDHWGMGLGFHEYLIPVPEIGQAFKHPHNLFLDIGVRLGVPGLLLFGWLWLAVGWRGWVSRAQPLGQVLLALWVFSGASLMTDGIGLWLKPNADWLITWLPIALSIVLATRGSNETKGSVWSVSTPDVPGPVAKC</sequence>
<comment type="subcellular location">
    <subcellularLocation>
        <location evidence="1">Membrane</location>
        <topology evidence="1">Multi-pass membrane protein</topology>
    </subcellularLocation>
</comment>
<feature type="transmembrane region" description="Helical" evidence="5">
    <location>
        <begin position="37"/>
        <end position="56"/>
    </location>
</feature>
<dbReference type="PANTHER" id="PTHR37422">
    <property type="entry name" value="TEICHURONIC ACID BIOSYNTHESIS PROTEIN TUAE"/>
    <property type="match status" value="1"/>
</dbReference>
<name>A0ABY9EZM6_9PSED</name>
<gene>
    <name evidence="7" type="ORF">PSH97_02245</name>
</gene>
<reference evidence="7 8" key="1">
    <citation type="submission" date="2023-02" db="EMBL/GenBank/DDBJ databases">
        <title>Evolution of Hrp T3SS in non-pathogenic Pseudomonas fluorescens.</title>
        <authorList>
            <person name="Liao K."/>
            <person name="Wei H."/>
            <person name="Gu Y."/>
        </authorList>
    </citation>
    <scope>NUCLEOTIDE SEQUENCE [LARGE SCALE GENOMIC DNA]</scope>
    <source>
        <strain evidence="7 8">FP1935</strain>
    </source>
</reference>
<dbReference type="Pfam" id="PF04932">
    <property type="entry name" value="Wzy_C"/>
    <property type="match status" value="1"/>
</dbReference>
<dbReference type="Proteomes" id="UP001239418">
    <property type="component" value="Chromosome"/>
</dbReference>
<feature type="transmembrane region" description="Helical" evidence="5">
    <location>
        <begin position="184"/>
        <end position="203"/>
    </location>
</feature>
<keyword evidence="3 5" id="KW-1133">Transmembrane helix</keyword>
<feature type="transmembrane region" description="Helical" evidence="5">
    <location>
        <begin position="306"/>
        <end position="325"/>
    </location>
</feature>